<proteinExistence type="predicted"/>
<reference evidence="1" key="1">
    <citation type="journal article" date="2020" name="mSystems">
        <title>Genome- and Community-Level Interaction Insights into Carbon Utilization and Element Cycling Functions of Hydrothermarchaeota in Hydrothermal Sediment.</title>
        <authorList>
            <person name="Zhou Z."/>
            <person name="Liu Y."/>
            <person name="Xu W."/>
            <person name="Pan J."/>
            <person name="Luo Z.H."/>
            <person name="Li M."/>
        </authorList>
    </citation>
    <scope>NUCLEOTIDE SEQUENCE [LARGE SCALE GENOMIC DNA]</scope>
    <source>
        <strain evidence="1">SpSt-97</strain>
    </source>
</reference>
<sequence>MVGTDISLNEFRLKRARGAILEYIRGLKNRADLKWVLGVLRGSFGVSMNEALALMQSIKNDKSLMLTPDRLDRLELLRRKIEVEEW</sequence>
<comment type="caution">
    <text evidence="1">The sequence shown here is derived from an EMBL/GenBank/DDBJ whole genome shotgun (WGS) entry which is preliminary data.</text>
</comment>
<dbReference type="EMBL" id="DTPI01000003">
    <property type="protein sequence ID" value="HGE65551.1"/>
    <property type="molecule type" value="Genomic_DNA"/>
</dbReference>
<accession>A0A7C3UAV9</accession>
<evidence type="ECO:0000313" key="1">
    <source>
        <dbReference type="EMBL" id="HGE65551.1"/>
    </source>
</evidence>
<dbReference type="AlphaFoldDB" id="A0A7C3UAV9"/>
<gene>
    <name evidence="1" type="ORF">ENX77_00180</name>
</gene>
<organism evidence="1">
    <name type="scientific">Geoglobus ahangari</name>
    <dbReference type="NCBI Taxonomy" id="113653"/>
    <lineage>
        <taxon>Archaea</taxon>
        <taxon>Methanobacteriati</taxon>
        <taxon>Methanobacteriota</taxon>
        <taxon>Archaeoglobi</taxon>
        <taxon>Archaeoglobales</taxon>
        <taxon>Archaeoglobaceae</taxon>
        <taxon>Geoglobus</taxon>
    </lineage>
</organism>
<name>A0A7C3UAV9_9EURY</name>
<protein>
    <submittedName>
        <fullName evidence="1">Uncharacterized protein</fullName>
    </submittedName>
</protein>